<name>A0A4P7GPV8_9ACTN</name>
<keyword evidence="2" id="KW-1185">Reference proteome</keyword>
<protein>
    <submittedName>
        <fullName evidence="1">Uncharacterized protein</fullName>
    </submittedName>
</protein>
<accession>A0A4P7GPV8</accession>
<organism evidence="1 2">
    <name type="scientific">Nocardioides euryhalodurans</name>
    <dbReference type="NCBI Taxonomy" id="2518370"/>
    <lineage>
        <taxon>Bacteria</taxon>
        <taxon>Bacillati</taxon>
        <taxon>Actinomycetota</taxon>
        <taxon>Actinomycetes</taxon>
        <taxon>Propionibacteriales</taxon>
        <taxon>Nocardioidaceae</taxon>
        <taxon>Nocardioides</taxon>
    </lineage>
</organism>
<dbReference type="KEGG" id="noy:EXE57_02420"/>
<dbReference type="OrthoDB" id="3781248at2"/>
<evidence type="ECO:0000313" key="2">
    <source>
        <dbReference type="Proteomes" id="UP000294894"/>
    </source>
</evidence>
<gene>
    <name evidence="1" type="ORF">EXE57_02420</name>
</gene>
<proteinExistence type="predicted"/>
<dbReference type="AlphaFoldDB" id="A0A4P7GPV8"/>
<sequence length="198" mass="21609">MATATEPSVLLFWLPLGAGGHVVRLNGLAFEAVDAAVHHRRRQPLFHAALEVRLEGHRHAIEQGPVWGTTDPDRGVACEGPVGSRWLGRSRLFRYEVRCWRDGVIPDVAEAVGGPRHLGTDRTRAAHLLDLVPDVPRATWGRDEQRAGEMWSSNSVVAWLLARSGHDVQGIAPPTGGRAPGWHAGLVVAARHDPEPTR</sequence>
<dbReference type="Proteomes" id="UP000294894">
    <property type="component" value="Chromosome"/>
</dbReference>
<reference evidence="1 2" key="1">
    <citation type="submission" date="2019-03" db="EMBL/GenBank/DDBJ databases">
        <title>Three New Species of Nocardioides, Nocardioides euryhalodurans sp. nov., Nocardioides seonyuensis sp. nov. and Nocardioides eburneoflavus sp. nov., Iolated from Soil.</title>
        <authorList>
            <person name="Roh S.G."/>
            <person name="Lee C."/>
            <person name="Kim M.-K."/>
            <person name="Kim S.B."/>
        </authorList>
    </citation>
    <scope>NUCLEOTIDE SEQUENCE [LARGE SCALE GENOMIC DNA]</scope>
    <source>
        <strain evidence="1 2">MMS17-SY117</strain>
    </source>
</reference>
<dbReference type="EMBL" id="CP038267">
    <property type="protein sequence ID" value="QBR94286.1"/>
    <property type="molecule type" value="Genomic_DNA"/>
</dbReference>
<evidence type="ECO:0000313" key="1">
    <source>
        <dbReference type="EMBL" id="QBR94286.1"/>
    </source>
</evidence>